<name>A0A1M5MSD4_9BACI</name>
<protein>
    <recommendedName>
        <fullName evidence="3">DUF2507 domain-containing protein</fullName>
    </recommendedName>
</protein>
<keyword evidence="2" id="KW-1185">Reference proteome</keyword>
<dbReference type="SUPFAM" id="SSF111126">
    <property type="entry name" value="Ligand-binding domain in the NO signalling and Golgi transport"/>
    <property type="match status" value="1"/>
</dbReference>
<dbReference type="EMBL" id="FQVW01000064">
    <property type="protein sequence ID" value="SHG80208.1"/>
    <property type="molecule type" value="Genomic_DNA"/>
</dbReference>
<dbReference type="AlphaFoldDB" id="A0A1M5MSD4"/>
<dbReference type="STRING" id="930117.SAMN05216225_10648"/>
<organism evidence="1 2">
    <name type="scientific">Ornithinibacillus halophilus</name>
    <dbReference type="NCBI Taxonomy" id="930117"/>
    <lineage>
        <taxon>Bacteria</taxon>
        <taxon>Bacillati</taxon>
        <taxon>Bacillota</taxon>
        <taxon>Bacilli</taxon>
        <taxon>Bacillales</taxon>
        <taxon>Bacillaceae</taxon>
        <taxon>Ornithinibacillus</taxon>
    </lineage>
</organism>
<reference evidence="1 2" key="1">
    <citation type="submission" date="2016-11" db="EMBL/GenBank/DDBJ databases">
        <authorList>
            <person name="Jaros S."/>
            <person name="Januszkiewicz K."/>
            <person name="Wedrychowicz H."/>
        </authorList>
    </citation>
    <scope>NUCLEOTIDE SEQUENCE [LARGE SCALE GENOMIC DNA]</scope>
    <source>
        <strain evidence="1 2">IBRC-M 10683</strain>
    </source>
</reference>
<dbReference type="InterPro" id="IPR024096">
    <property type="entry name" value="NO_sig/Golgi_transp_ligand-bd"/>
</dbReference>
<gene>
    <name evidence="1" type="ORF">SAMN05216225_10648</name>
</gene>
<dbReference type="OrthoDB" id="2965348at2"/>
<evidence type="ECO:0000313" key="1">
    <source>
        <dbReference type="EMBL" id="SHG80208.1"/>
    </source>
</evidence>
<evidence type="ECO:0008006" key="3">
    <source>
        <dbReference type="Google" id="ProtNLM"/>
    </source>
</evidence>
<evidence type="ECO:0000313" key="2">
    <source>
        <dbReference type="Proteomes" id="UP000183988"/>
    </source>
</evidence>
<accession>A0A1M5MSD4</accession>
<dbReference type="Gene3D" id="3.30.1380.20">
    <property type="entry name" value="Trafficking protein particle complex subunit 3"/>
    <property type="match status" value="1"/>
</dbReference>
<sequence>MSKKQDTISIQELENLHTAGAGYDILRYVSLPDLLGSEKETLLYFMGKNLARKFEIEAMGDLMYFFDKVGWGKLDLFKEKRKELIFHLLSDSVVKRIESPLETDFRMEAGFLAEAIHKLKGMECECIEEVNRKLRQVEFKVIFV</sequence>
<dbReference type="Proteomes" id="UP000183988">
    <property type="component" value="Unassembled WGS sequence"/>
</dbReference>
<dbReference type="RefSeq" id="WP_072891912.1">
    <property type="nucleotide sequence ID" value="NZ_FQVW01000064.1"/>
</dbReference>
<dbReference type="InterPro" id="IPR019642">
    <property type="entry name" value="DUF2507"/>
</dbReference>
<dbReference type="Pfam" id="PF10702">
    <property type="entry name" value="DUF2507"/>
    <property type="match status" value="1"/>
</dbReference>
<proteinExistence type="predicted"/>